<dbReference type="InterPro" id="IPR027417">
    <property type="entry name" value="P-loop_NTPase"/>
</dbReference>
<dbReference type="SMART" id="SM00173">
    <property type="entry name" value="RAS"/>
    <property type="match status" value="1"/>
</dbReference>
<gene>
    <name evidence="6" type="primary">Rerg_1</name>
    <name evidence="6" type="ORF">Bhyg_03585</name>
</gene>
<dbReference type="Proteomes" id="UP001151699">
    <property type="component" value="Chromosome A"/>
</dbReference>
<dbReference type="EC" id="3.6.5.2" evidence="2"/>
<comment type="caution">
    <text evidence="6">The sequence shown here is derived from an EMBL/GenBank/DDBJ whole genome shotgun (WGS) entry which is preliminary data.</text>
</comment>
<protein>
    <recommendedName>
        <fullName evidence="2">small monomeric GTPase</fullName>
        <ecNumber evidence="2">3.6.5.2</ecNumber>
    </recommendedName>
</protein>
<dbReference type="SUPFAM" id="SSF52540">
    <property type="entry name" value="P-loop containing nucleoside triphosphate hydrolases"/>
    <property type="match status" value="1"/>
</dbReference>
<dbReference type="InterPro" id="IPR001806">
    <property type="entry name" value="Small_GTPase"/>
</dbReference>
<evidence type="ECO:0000256" key="5">
    <source>
        <dbReference type="SAM" id="MobiDB-lite"/>
    </source>
</evidence>
<evidence type="ECO:0000256" key="3">
    <source>
        <dbReference type="ARBA" id="ARBA00022801"/>
    </source>
</evidence>
<reference evidence="6" key="1">
    <citation type="submission" date="2022-07" db="EMBL/GenBank/DDBJ databases">
        <authorList>
            <person name="Trinca V."/>
            <person name="Uliana J.V.C."/>
            <person name="Torres T.T."/>
            <person name="Ward R.J."/>
            <person name="Monesi N."/>
        </authorList>
    </citation>
    <scope>NUCLEOTIDE SEQUENCE</scope>
    <source>
        <strain evidence="6">HSMRA1968</strain>
        <tissue evidence="6">Whole embryos</tissue>
    </source>
</reference>
<keyword evidence="7" id="KW-1185">Reference proteome</keyword>
<proteinExistence type="inferred from homology"/>
<evidence type="ECO:0000313" key="7">
    <source>
        <dbReference type="Proteomes" id="UP001151699"/>
    </source>
</evidence>
<name>A0A9Q0NED0_9DIPT</name>
<evidence type="ECO:0000313" key="6">
    <source>
        <dbReference type="EMBL" id="KAJ6648357.1"/>
    </source>
</evidence>
<comment type="similarity">
    <text evidence="1">Belongs to the small GTPase superfamily. Ras family.</text>
</comment>
<feature type="region of interest" description="Disordered" evidence="5">
    <location>
        <begin position="258"/>
        <end position="278"/>
    </location>
</feature>
<feature type="compositionally biased region" description="Polar residues" evidence="5">
    <location>
        <begin position="264"/>
        <end position="278"/>
    </location>
</feature>
<dbReference type="PROSITE" id="PS51421">
    <property type="entry name" value="RAS"/>
    <property type="match status" value="1"/>
</dbReference>
<evidence type="ECO:0000256" key="2">
    <source>
        <dbReference type="ARBA" id="ARBA00011984"/>
    </source>
</evidence>
<dbReference type="EMBL" id="WJQU01000001">
    <property type="protein sequence ID" value="KAJ6648357.1"/>
    <property type="molecule type" value="Genomic_DNA"/>
</dbReference>
<dbReference type="OrthoDB" id="18798at2759"/>
<dbReference type="GO" id="GO:0005525">
    <property type="term" value="F:GTP binding"/>
    <property type="evidence" value="ECO:0007669"/>
    <property type="project" value="InterPro"/>
</dbReference>
<evidence type="ECO:0000256" key="1">
    <source>
        <dbReference type="ARBA" id="ARBA00008344"/>
    </source>
</evidence>
<organism evidence="6 7">
    <name type="scientific">Pseudolycoriella hygida</name>
    <dbReference type="NCBI Taxonomy" id="35572"/>
    <lineage>
        <taxon>Eukaryota</taxon>
        <taxon>Metazoa</taxon>
        <taxon>Ecdysozoa</taxon>
        <taxon>Arthropoda</taxon>
        <taxon>Hexapoda</taxon>
        <taxon>Insecta</taxon>
        <taxon>Pterygota</taxon>
        <taxon>Neoptera</taxon>
        <taxon>Endopterygota</taxon>
        <taxon>Diptera</taxon>
        <taxon>Nematocera</taxon>
        <taxon>Sciaroidea</taxon>
        <taxon>Sciaridae</taxon>
        <taxon>Pseudolycoriella</taxon>
    </lineage>
</organism>
<sequence length="319" mass="37279">MAEIPIGFSLDECHLIQNFMSKNEFDRILVNRTEPIPMLVRFITKRFIGDYDPKAPKSYTFHYHVDNEDISYEIMDGSVEPEEHEHLLEADLRRADAFIILYSVTDKCSFDDTSRLKFLITYAKRRKKMGKDLALKDFILDAPVLLVGNKCDLHGDRMVTMDEGFKRHKDIFCESFHEISVRESYDQVRNVFEDVCRYWRVFNKCPKLKRSSSDVQNGGFFVISPDHGRFYFSNSFRREKRCSQSDFKKSDECFRPDDSKDLNTNESAQNEPFRSRASTDGTIIARPKRCIPPTICITYPMRTNRRMSISLRGSVSSTE</sequence>
<dbReference type="GO" id="GO:0003925">
    <property type="term" value="F:G protein activity"/>
    <property type="evidence" value="ECO:0007669"/>
    <property type="project" value="UniProtKB-EC"/>
</dbReference>
<dbReference type="AlphaFoldDB" id="A0A9Q0NED0"/>
<keyword evidence="3" id="KW-0378">Hydrolase</keyword>
<dbReference type="PROSITE" id="PS51419">
    <property type="entry name" value="RAB"/>
    <property type="match status" value="1"/>
</dbReference>
<comment type="catalytic activity">
    <reaction evidence="4">
        <text>GTP + H2O = GDP + phosphate + H(+)</text>
        <dbReference type="Rhea" id="RHEA:19669"/>
        <dbReference type="ChEBI" id="CHEBI:15377"/>
        <dbReference type="ChEBI" id="CHEBI:15378"/>
        <dbReference type="ChEBI" id="CHEBI:37565"/>
        <dbReference type="ChEBI" id="CHEBI:43474"/>
        <dbReference type="ChEBI" id="CHEBI:58189"/>
        <dbReference type="EC" id="3.6.5.2"/>
    </reaction>
</comment>
<dbReference type="Gene3D" id="3.40.50.300">
    <property type="entry name" value="P-loop containing nucleotide triphosphate hydrolases"/>
    <property type="match status" value="1"/>
</dbReference>
<evidence type="ECO:0000256" key="4">
    <source>
        <dbReference type="ARBA" id="ARBA00048098"/>
    </source>
</evidence>
<dbReference type="PANTHER" id="PTHR45704">
    <property type="entry name" value="RAS-LIKE FAMILY MEMBER 11"/>
    <property type="match status" value="1"/>
</dbReference>
<dbReference type="Pfam" id="PF00071">
    <property type="entry name" value="Ras"/>
    <property type="match status" value="1"/>
</dbReference>
<dbReference type="InterPro" id="IPR051065">
    <property type="entry name" value="Ras-related_GTPase"/>
</dbReference>
<accession>A0A9Q0NED0</accession>